<dbReference type="AlphaFoldDB" id="A0A5N6DKQ9"/>
<organism evidence="1 2">
    <name type="scientific">Aspergillus parasiticus</name>
    <dbReference type="NCBI Taxonomy" id="5067"/>
    <lineage>
        <taxon>Eukaryota</taxon>
        <taxon>Fungi</taxon>
        <taxon>Dikarya</taxon>
        <taxon>Ascomycota</taxon>
        <taxon>Pezizomycotina</taxon>
        <taxon>Eurotiomycetes</taxon>
        <taxon>Eurotiomycetidae</taxon>
        <taxon>Eurotiales</taxon>
        <taxon>Aspergillaceae</taxon>
        <taxon>Aspergillus</taxon>
        <taxon>Aspergillus subgen. Circumdati</taxon>
    </lineage>
</organism>
<evidence type="ECO:0000313" key="2">
    <source>
        <dbReference type="Proteomes" id="UP000326532"/>
    </source>
</evidence>
<name>A0A5N6DKQ9_ASPPA</name>
<dbReference type="VEuPathDB" id="FungiDB:BDV34DRAFT_195059"/>
<dbReference type="Proteomes" id="UP000326532">
    <property type="component" value="Unassembled WGS sequence"/>
</dbReference>
<evidence type="ECO:0000313" key="1">
    <source>
        <dbReference type="EMBL" id="KAB8205696.1"/>
    </source>
</evidence>
<accession>A0A5N6DKQ9</accession>
<reference evidence="1 2" key="1">
    <citation type="submission" date="2019-04" db="EMBL/GenBank/DDBJ databases">
        <title>Fungal friends and foes A comparative genomics study of 23 Aspergillus species from section Flavi.</title>
        <authorList>
            <consortium name="DOE Joint Genome Institute"/>
            <person name="Kjaerbolling I."/>
            <person name="Vesth T.C."/>
            <person name="Frisvad J.C."/>
            <person name="Nybo J.L."/>
            <person name="Theobald S."/>
            <person name="Kildgaard S."/>
            <person name="Petersen T.I."/>
            <person name="Kuo A."/>
            <person name="Sato A."/>
            <person name="Lyhne E.K."/>
            <person name="Kogle M.E."/>
            <person name="Wiebenga A."/>
            <person name="Kun R.S."/>
            <person name="Lubbers R.J."/>
            <person name="Makela M.R."/>
            <person name="Barry K."/>
            <person name="Chovatia M."/>
            <person name="Clum A."/>
            <person name="Daum C."/>
            <person name="Haridas S."/>
            <person name="He G."/>
            <person name="LaButti K."/>
            <person name="Lipzen A."/>
            <person name="Mondo S."/>
            <person name="Pangilinan J."/>
            <person name="Riley R."/>
            <person name="Salamov A."/>
            <person name="Simmons B.A."/>
            <person name="Magnuson J.K."/>
            <person name="Henrissat B."/>
            <person name="Mortensen U.H."/>
            <person name="Larsen T.O."/>
            <person name="De vries R.P."/>
            <person name="Grigoriev I.V."/>
            <person name="Machida M."/>
            <person name="Baker S.E."/>
            <person name="Andersen M.R."/>
        </authorList>
    </citation>
    <scope>NUCLEOTIDE SEQUENCE [LARGE SCALE GENOMIC DNA]</scope>
    <source>
        <strain evidence="1 2">CBS 117618</strain>
    </source>
</reference>
<sequence>MGTNGEYSWEQTYTGRCSIGSTRPVHEVEYVLRDMFTSTAVRVRDVRATLVFSIEVFDDVAHEVYYLHLVARGVPHGRAIEDTLDGEQRLDVSSPLHKRTFSNFFGSAFGEGVRLAYGRLESMYSQPMEGSGVCMLLFQRGADDCVRRIVMKDGCPPGGYREGRYRYLGVQHGTRQVDLADILQRSLNLQ</sequence>
<protein>
    <submittedName>
        <fullName evidence="1">Uncharacterized protein</fullName>
    </submittedName>
</protein>
<dbReference type="EMBL" id="ML734968">
    <property type="protein sequence ID" value="KAB8205696.1"/>
    <property type="molecule type" value="Genomic_DNA"/>
</dbReference>
<keyword evidence="2" id="KW-1185">Reference proteome</keyword>
<proteinExistence type="predicted"/>
<gene>
    <name evidence="1" type="ORF">BDV34DRAFT_195059</name>
</gene>